<evidence type="ECO:0000256" key="1">
    <source>
        <dbReference type="ARBA" id="ARBA00022679"/>
    </source>
</evidence>
<dbReference type="Pfam" id="PF00534">
    <property type="entry name" value="Glycos_transf_1"/>
    <property type="match status" value="1"/>
</dbReference>
<dbReference type="AlphaFoldDB" id="A0A6J6QQ64"/>
<dbReference type="InterPro" id="IPR028098">
    <property type="entry name" value="Glyco_trans_4-like_N"/>
</dbReference>
<dbReference type="Gene3D" id="3.40.50.2000">
    <property type="entry name" value="Glycogen Phosphorylase B"/>
    <property type="match status" value="2"/>
</dbReference>
<dbReference type="GO" id="GO:0009103">
    <property type="term" value="P:lipopolysaccharide biosynthetic process"/>
    <property type="evidence" value="ECO:0007669"/>
    <property type="project" value="TreeGrafter"/>
</dbReference>
<protein>
    <submittedName>
        <fullName evidence="5">Unannotated protein</fullName>
    </submittedName>
</protein>
<evidence type="ECO:0000259" key="3">
    <source>
        <dbReference type="Pfam" id="PF00534"/>
    </source>
</evidence>
<proteinExistence type="predicted"/>
<gene>
    <name evidence="5" type="ORF">UFOPK2582_01574</name>
</gene>
<dbReference type="EMBL" id="CAEZXS010000246">
    <property type="protein sequence ID" value="CAB4713941.1"/>
    <property type="molecule type" value="Genomic_DNA"/>
</dbReference>
<dbReference type="Pfam" id="PF13439">
    <property type="entry name" value="Glyco_transf_4"/>
    <property type="match status" value="1"/>
</dbReference>
<dbReference type="PANTHER" id="PTHR46401">
    <property type="entry name" value="GLYCOSYLTRANSFERASE WBBK-RELATED"/>
    <property type="match status" value="1"/>
</dbReference>
<organism evidence="5">
    <name type="scientific">freshwater metagenome</name>
    <dbReference type="NCBI Taxonomy" id="449393"/>
    <lineage>
        <taxon>unclassified sequences</taxon>
        <taxon>metagenomes</taxon>
        <taxon>ecological metagenomes</taxon>
    </lineage>
</organism>
<dbReference type="InterPro" id="IPR001296">
    <property type="entry name" value="Glyco_trans_1"/>
</dbReference>
<keyword evidence="1" id="KW-0808">Transferase</keyword>
<evidence type="ECO:0000259" key="4">
    <source>
        <dbReference type="Pfam" id="PF13439"/>
    </source>
</evidence>
<evidence type="ECO:0000313" key="5">
    <source>
        <dbReference type="EMBL" id="CAB4713941.1"/>
    </source>
</evidence>
<evidence type="ECO:0000256" key="2">
    <source>
        <dbReference type="SAM" id="MobiDB-lite"/>
    </source>
</evidence>
<dbReference type="CDD" id="cd03809">
    <property type="entry name" value="GT4_MtfB-like"/>
    <property type="match status" value="1"/>
</dbReference>
<dbReference type="GO" id="GO:0016757">
    <property type="term" value="F:glycosyltransferase activity"/>
    <property type="evidence" value="ECO:0007669"/>
    <property type="project" value="InterPro"/>
</dbReference>
<feature type="domain" description="Glycosyl transferase family 1" evidence="3">
    <location>
        <begin position="242"/>
        <end position="395"/>
    </location>
</feature>
<feature type="domain" description="Glycosyltransferase subfamily 4-like N-terminal" evidence="4">
    <location>
        <begin position="33"/>
        <end position="190"/>
    </location>
</feature>
<sequence>MSPQSPQSPQSTQANSERTRVLVNLTWLVPGVVGGSEESTTDALRALAADLPADLEIHLAVLQPFVSAHPDLVESFSCHVLATSGSNKFARVLAEQTWLARLSRKIDAQVVHHAGGVVPLLHPGRVVLTIHDLQPLDLSQNFSTTKRLYLRLMLGRSAKAADVICVPSEFTSQRVIALLGVDQKRIRIVPWCLRAMPDVTGSSAHATTHATTHHTTHSTTPASTHSEQSDSLEPSAVRAKLEQRGSPYFLYPAVTYPHKNHLMLLDAFAVLRQSYPQTSLVLTGAAGPMEESVQKRIGQLDLQEAVQRTGRVSAAELEDLYAGASAVVLPSLYEGFGLPALEAMARGCLVIGSDRGSLPEVLAAQDLVDPEDLTAWAAAMQAVLVMSDSQRATRREAGLSRAAAFSPARTAAALCDSYRLVAVASGRRAVGEASDDT</sequence>
<dbReference type="PANTHER" id="PTHR46401:SF2">
    <property type="entry name" value="GLYCOSYLTRANSFERASE WBBK-RELATED"/>
    <property type="match status" value="1"/>
</dbReference>
<feature type="region of interest" description="Disordered" evidence="2">
    <location>
        <begin position="203"/>
        <end position="236"/>
    </location>
</feature>
<accession>A0A6J6QQ64</accession>
<dbReference type="SUPFAM" id="SSF53756">
    <property type="entry name" value="UDP-Glycosyltransferase/glycogen phosphorylase"/>
    <property type="match status" value="1"/>
</dbReference>
<feature type="compositionally biased region" description="Low complexity" evidence="2">
    <location>
        <begin position="217"/>
        <end position="226"/>
    </location>
</feature>
<name>A0A6J6QQ64_9ZZZZ</name>
<reference evidence="5" key="1">
    <citation type="submission" date="2020-05" db="EMBL/GenBank/DDBJ databases">
        <authorList>
            <person name="Chiriac C."/>
            <person name="Salcher M."/>
            <person name="Ghai R."/>
            <person name="Kavagutti S V."/>
        </authorList>
    </citation>
    <scope>NUCLEOTIDE SEQUENCE</scope>
</reference>